<sequence>MTTIFKTDLTLNFVRSPESSFDKVAFQILAFPKDKNIVFDKKVSRLELIEDLKNNYLDKYEEDPKEKNYI</sequence>
<gene>
    <name evidence="1" type="ORF">CIB43_00331</name>
</gene>
<dbReference type="Proteomes" id="UP000215452">
    <property type="component" value="Chromosome"/>
</dbReference>
<name>A0A223M9M9_MESHO</name>
<proteinExistence type="predicted"/>
<reference evidence="1 2" key="1">
    <citation type="submission" date="2017-08" db="EMBL/GenBank/DDBJ databases">
        <title>The complete genome sequence of a Mycoplasma hyopneumoniae isolate in Korea.</title>
        <authorList>
            <person name="Han J."/>
            <person name="Lee N."/>
        </authorList>
    </citation>
    <scope>NUCLEOTIDE SEQUENCE [LARGE SCALE GENOMIC DNA]</scope>
    <source>
        <strain evidence="1 2">KM014</strain>
    </source>
</reference>
<accession>A0A223M9M9</accession>
<evidence type="ECO:0000313" key="1">
    <source>
        <dbReference type="EMBL" id="ASU14233.1"/>
    </source>
</evidence>
<dbReference type="EMBL" id="CP022714">
    <property type="protein sequence ID" value="ASU14233.1"/>
    <property type="molecule type" value="Genomic_DNA"/>
</dbReference>
<evidence type="ECO:0000313" key="2">
    <source>
        <dbReference type="Proteomes" id="UP000215452"/>
    </source>
</evidence>
<protein>
    <submittedName>
        <fullName evidence="1">Uncharacterized protein</fullName>
    </submittedName>
</protein>
<dbReference type="AlphaFoldDB" id="A0A223M9M9"/>
<organism evidence="1 2">
    <name type="scientific">Mesomycoplasma hyopneumoniae</name>
    <name type="common">Mycoplasma hyopneumoniae</name>
    <dbReference type="NCBI Taxonomy" id="2099"/>
    <lineage>
        <taxon>Bacteria</taxon>
        <taxon>Bacillati</taxon>
        <taxon>Mycoplasmatota</taxon>
        <taxon>Mycoplasmoidales</taxon>
        <taxon>Metamycoplasmataceae</taxon>
        <taxon>Mesomycoplasma</taxon>
    </lineage>
</organism>